<sequence length="147" mass="16887">MGPTITEDEYLELLEIKKLIPALISKDGVIINVDSDLRYWVEYVLELEIYLSSNYTAILEKYSGPFYVVKRININSEVPFNPYNPTKWNIFLPYAFGLTTKNEVGHIFPPPNFLTTPSYAPIIGGNFRPREIYTGVNIQLLELIPIK</sequence>
<gene>
    <name evidence="1" type="ORF">K9W46_03205</name>
</gene>
<dbReference type="AlphaFoldDB" id="A0A9Y1BSV0"/>
<accession>A0A9Y1BSV0</accession>
<dbReference type="Proteomes" id="UP001200513">
    <property type="component" value="Chromosome"/>
</dbReference>
<proteinExistence type="predicted"/>
<name>A0A9Y1BSV0_9ARCH</name>
<evidence type="ECO:0000313" key="1">
    <source>
        <dbReference type="EMBL" id="UJG44195.1"/>
    </source>
</evidence>
<organism evidence="1">
    <name type="scientific">Candidatus Heimdallarchaeum endolithica</name>
    <dbReference type="NCBI Taxonomy" id="2876572"/>
    <lineage>
        <taxon>Archaea</taxon>
        <taxon>Promethearchaeati</taxon>
        <taxon>Candidatus Heimdallarchaeota</taxon>
        <taxon>Candidatus Heimdallarchaeia (ex Rinke et al. 2021) (nom. nud.)</taxon>
        <taxon>Candidatus Heimdallarchaeales</taxon>
        <taxon>Candidatus Heimdallarchaeaceae</taxon>
        <taxon>Candidatus Heimdallarchaeum</taxon>
    </lineage>
</organism>
<protein>
    <submittedName>
        <fullName evidence="1">Uncharacterized protein</fullName>
    </submittedName>
</protein>
<dbReference type="EMBL" id="CP084167">
    <property type="protein sequence ID" value="UJG44195.1"/>
    <property type="molecule type" value="Genomic_DNA"/>
</dbReference>
<reference evidence="1" key="1">
    <citation type="journal article" date="2022" name="Nat. Microbiol.">
        <title>Unique mobile elements and scalable gene flow at the prokaryote-eukaryote boundary revealed by circularized Asgard archaea genomes.</title>
        <authorList>
            <person name="Wu F."/>
            <person name="Speth D.R."/>
            <person name="Philosof A."/>
            <person name="Cremiere A."/>
            <person name="Narayanan A."/>
            <person name="Barco R.A."/>
            <person name="Connon S.A."/>
            <person name="Amend J.P."/>
            <person name="Antoshechkin I.A."/>
            <person name="Orphan V.J."/>
        </authorList>
    </citation>
    <scope>NUCLEOTIDE SEQUENCE</scope>
    <source>
        <strain evidence="1">PR6</strain>
    </source>
</reference>